<evidence type="ECO:0000313" key="2">
    <source>
        <dbReference type="EMBL" id="GJG57949.1"/>
    </source>
</evidence>
<keyword evidence="3" id="KW-1185">Reference proteome</keyword>
<evidence type="ECO:0000313" key="3">
    <source>
        <dbReference type="Proteomes" id="UP000825483"/>
    </source>
</evidence>
<name>A0A9R1CWW3_9BACT</name>
<proteinExistence type="predicted"/>
<protein>
    <submittedName>
        <fullName evidence="2">Uncharacterized protein</fullName>
    </submittedName>
</protein>
<dbReference type="EMBL" id="BPUB01000001">
    <property type="protein sequence ID" value="GJG57949.1"/>
    <property type="molecule type" value="Genomic_DNA"/>
</dbReference>
<dbReference type="RefSeq" id="WP_223930137.1">
    <property type="nucleotide sequence ID" value="NZ_BPTU01000004.1"/>
</dbReference>
<dbReference type="Proteomes" id="UP000825483">
    <property type="component" value="Unassembled WGS sequence"/>
</dbReference>
<dbReference type="AlphaFoldDB" id="A0A9R1CWW3"/>
<gene>
    <name evidence="2" type="ORF">PRLR5076_08000</name>
</gene>
<dbReference type="GeneID" id="72468854"/>
<accession>A0A9R1CWW3</accession>
<reference evidence="2" key="1">
    <citation type="journal article" date="2022" name="Int. J. Syst. Evol. Microbiol.">
        <title>Prevotella lacticifex sp. nov., isolated from the rumen of cows.</title>
        <authorList>
            <person name="Shinkai T."/>
            <person name="Ikeyama N."/>
            <person name="Kumagai M."/>
            <person name="Ohmori H."/>
            <person name="Sakamoto M."/>
            <person name="Ohkuma M."/>
            <person name="Mitsumori M."/>
        </authorList>
    </citation>
    <scope>NUCLEOTIDE SEQUENCE</scope>
    <source>
        <strain evidence="2">R5076</strain>
    </source>
</reference>
<organism evidence="2 3">
    <name type="scientific">Prevotella lacticifex</name>
    <dbReference type="NCBI Taxonomy" id="2854755"/>
    <lineage>
        <taxon>Bacteria</taxon>
        <taxon>Pseudomonadati</taxon>
        <taxon>Bacteroidota</taxon>
        <taxon>Bacteroidia</taxon>
        <taxon>Bacteroidales</taxon>
        <taxon>Prevotellaceae</taxon>
        <taxon>Prevotella</taxon>
    </lineage>
</organism>
<sequence>MQVKNSIHLILLALVMLTVCNGKAQTLSEISARLNKSCPIDKGMVSINKTSFSGNTFSLYIAYADGQVSFDSLRVKPKTGEELAAFFVGLMYKSYPYMFTRMLSKNVPFRLLVSEKYGDDHFSVTLSPNKIKAAIRKYADLSIDMIILEKELIYGQCMKDVLKVIFHPDCLEYQFAFD</sequence>
<evidence type="ECO:0000256" key="1">
    <source>
        <dbReference type="SAM" id="SignalP"/>
    </source>
</evidence>
<comment type="caution">
    <text evidence="2">The sequence shown here is derived from an EMBL/GenBank/DDBJ whole genome shotgun (WGS) entry which is preliminary data.</text>
</comment>
<keyword evidence="1" id="KW-0732">Signal</keyword>
<feature type="chain" id="PRO_5040487491" evidence="1">
    <location>
        <begin position="25"/>
        <end position="178"/>
    </location>
</feature>
<feature type="signal peptide" evidence="1">
    <location>
        <begin position="1"/>
        <end position="24"/>
    </location>
</feature>